<evidence type="ECO:0008006" key="3">
    <source>
        <dbReference type="Google" id="ProtNLM"/>
    </source>
</evidence>
<accession>A0A5K0U6V6</accession>
<comment type="caution">
    <text evidence="1">The sequence shown here is derived from an EMBL/GenBank/DDBJ whole genome shotgun (WGS) entry which is preliminary data.</text>
</comment>
<keyword evidence="2" id="KW-1185">Reference proteome</keyword>
<name>A0A5K0U6V6_9VIRU</name>
<gene>
    <name evidence="1" type="ORF">YASMINEVIRUS_7</name>
</gene>
<organism evidence="1 2">
    <name type="scientific">Yasminevirus sp. GU-2018</name>
    <dbReference type="NCBI Taxonomy" id="2420051"/>
    <lineage>
        <taxon>Viruses</taxon>
        <taxon>Varidnaviria</taxon>
        <taxon>Bamfordvirae</taxon>
        <taxon>Nucleocytoviricota</taxon>
        <taxon>Megaviricetes</taxon>
        <taxon>Imitervirales</taxon>
        <taxon>Mimiviridae</taxon>
        <taxon>Klosneuvirinae</taxon>
        <taxon>Yasminevirus</taxon>
        <taxon>Yasminevirus saudimassiliense</taxon>
    </lineage>
</organism>
<proteinExistence type="predicted"/>
<protein>
    <recommendedName>
        <fullName evidence="3">Nucleoside 2-deoxyribosyltransferase</fullName>
    </recommendedName>
</protein>
<evidence type="ECO:0000313" key="1">
    <source>
        <dbReference type="EMBL" id="VBB17545.1"/>
    </source>
</evidence>
<dbReference type="EMBL" id="UPSH01000001">
    <property type="protein sequence ID" value="VBB17545.1"/>
    <property type="molecule type" value="Genomic_DNA"/>
</dbReference>
<dbReference type="Gene3D" id="3.40.50.450">
    <property type="match status" value="1"/>
</dbReference>
<sequence>MSTTIIITTNTMSNNKSRKIYVAGAWIHRADAQQKMVKLRELGFFITSNWVTRENGVNNPSDYRECAKLDFDEIDDADTVFAIMTDDQYPFRGAFTEIGYGIGRNKRIIILSDGTCTKQQDNVNVDFSHACMKNVFFFHNSIEHVKTFEDAIRLMNGENVDSPYKEFYTR</sequence>
<dbReference type="InterPro" id="IPR007710">
    <property type="entry name" value="Nucleoside_deoxyribTrfase"/>
</dbReference>
<evidence type="ECO:0000313" key="2">
    <source>
        <dbReference type="Proteomes" id="UP000594342"/>
    </source>
</evidence>
<dbReference type="SUPFAM" id="SSF52309">
    <property type="entry name" value="N-(deoxy)ribosyltransferase-like"/>
    <property type="match status" value="1"/>
</dbReference>
<reference evidence="1 2" key="1">
    <citation type="submission" date="2018-10" db="EMBL/GenBank/DDBJ databases">
        <authorList>
            <consortium name="IHU Genomes"/>
        </authorList>
    </citation>
    <scope>NUCLEOTIDE SEQUENCE [LARGE SCALE GENOMIC DNA]</scope>
    <source>
        <strain evidence="1 2">A1</strain>
    </source>
</reference>
<dbReference type="Pfam" id="PF05014">
    <property type="entry name" value="Nuc_deoxyrib_tr"/>
    <property type="match status" value="1"/>
</dbReference>
<dbReference type="Proteomes" id="UP000594342">
    <property type="component" value="Unassembled WGS sequence"/>
</dbReference>